<keyword evidence="6" id="KW-0862">Zinc</keyword>
<evidence type="ECO:0000259" key="10">
    <source>
        <dbReference type="Pfam" id="PF05649"/>
    </source>
</evidence>
<feature type="domain" description="Peptidase M13 N-terminal" evidence="10">
    <location>
        <begin position="65"/>
        <end position="436"/>
    </location>
</feature>
<dbReference type="Proteomes" id="UP000266568">
    <property type="component" value="Unassembled WGS sequence"/>
</dbReference>
<dbReference type="InterPro" id="IPR008753">
    <property type="entry name" value="Peptidase_M13_N"/>
</dbReference>
<dbReference type="GO" id="GO:0016485">
    <property type="term" value="P:protein processing"/>
    <property type="evidence" value="ECO:0007669"/>
    <property type="project" value="TreeGrafter"/>
</dbReference>
<name>A0A397PIW6_9SPHN</name>
<keyword evidence="7" id="KW-0482">Metalloprotease</keyword>
<evidence type="ECO:0000256" key="1">
    <source>
        <dbReference type="ARBA" id="ARBA00001947"/>
    </source>
</evidence>
<dbReference type="GO" id="GO:0004222">
    <property type="term" value="F:metalloendopeptidase activity"/>
    <property type="evidence" value="ECO:0007669"/>
    <property type="project" value="InterPro"/>
</dbReference>
<comment type="caution">
    <text evidence="11">The sequence shown here is derived from an EMBL/GenBank/DDBJ whole genome shotgun (WGS) entry which is preliminary data.</text>
</comment>
<dbReference type="GO" id="GO:0005886">
    <property type="term" value="C:plasma membrane"/>
    <property type="evidence" value="ECO:0007669"/>
    <property type="project" value="TreeGrafter"/>
</dbReference>
<keyword evidence="8" id="KW-0732">Signal</keyword>
<organism evidence="11 12">
    <name type="scientific">Hephaestia caeni</name>
    <dbReference type="NCBI Taxonomy" id="645617"/>
    <lineage>
        <taxon>Bacteria</taxon>
        <taxon>Pseudomonadati</taxon>
        <taxon>Pseudomonadota</taxon>
        <taxon>Alphaproteobacteria</taxon>
        <taxon>Sphingomonadales</taxon>
        <taxon>Sphingomonadaceae</taxon>
        <taxon>Hephaestia</taxon>
    </lineage>
</organism>
<keyword evidence="12" id="KW-1185">Reference proteome</keyword>
<dbReference type="Pfam" id="PF01431">
    <property type="entry name" value="Peptidase_M13"/>
    <property type="match status" value="1"/>
</dbReference>
<gene>
    <name evidence="11" type="ORF">DFR49_0614</name>
</gene>
<feature type="domain" description="Peptidase M13 C-terminal" evidence="9">
    <location>
        <begin position="488"/>
        <end position="688"/>
    </location>
</feature>
<evidence type="ECO:0000256" key="2">
    <source>
        <dbReference type="ARBA" id="ARBA00007357"/>
    </source>
</evidence>
<dbReference type="InterPro" id="IPR042089">
    <property type="entry name" value="Peptidase_M13_dom_2"/>
</dbReference>
<evidence type="ECO:0000256" key="3">
    <source>
        <dbReference type="ARBA" id="ARBA00022670"/>
    </source>
</evidence>
<keyword evidence="5" id="KW-0378">Hydrolase</keyword>
<dbReference type="InterPro" id="IPR018497">
    <property type="entry name" value="Peptidase_M13_C"/>
</dbReference>
<dbReference type="InterPro" id="IPR000718">
    <property type="entry name" value="Peptidase_M13"/>
</dbReference>
<comment type="similarity">
    <text evidence="2">Belongs to the peptidase M13 family.</text>
</comment>
<dbReference type="CDD" id="cd08662">
    <property type="entry name" value="M13"/>
    <property type="match status" value="1"/>
</dbReference>
<evidence type="ECO:0000256" key="4">
    <source>
        <dbReference type="ARBA" id="ARBA00022723"/>
    </source>
</evidence>
<evidence type="ECO:0000259" key="9">
    <source>
        <dbReference type="Pfam" id="PF01431"/>
    </source>
</evidence>
<evidence type="ECO:0000256" key="7">
    <source>
        <dbReference type="ARBA" id="ARBA00023049"/>
    </source>
</evidence>
<dbReference type="EMBL" id="QXDC01000002">
    <property type="protein sequence ID" value="RIA46084.1"/>
    <property type="molecule type" value="Genomic_DNA"/>
</dbReference>
<evidence type="ECO:0000313" key="12">
    <source>
        <dbReference type="Proteomes" id="UP000266568"/>
    </source>
</evidence>
<dbReference type="Pfam" id="PF05649">
    <property type="entry name" value="Peptidase_M13_N"/>
    <property type="match status" value="1"/>
</dbReference>
<evidence type="ECO:0000256" key="5">
    <source>
        <dbReference type="ARBA" id="ARBA00022801"/>
    </source>
</evidence>
<protein>
    <submittedName>
        <fullName evidence="11">Endothelin-converting enzyme</fullName>
    </submittedName>
</protein>
<evidence type="ECO:0000256" key="8">
    <source>
        <dbReference type="SAM" id="SignalP"/>
    </source>
</evidence>
<dbReference type="PRINTS" id="PR00786">
    <property type="entry name" value="NEPRILYSIN"/>
</dbReference>
<dbReference type="OrthoDB" id="9775677at2"/>
<dbReference type="AlphaFoldDB" id="A0A397PIW6"/>
<proteinExistence type="inferred from homology"/>
<evidence type="ECO:0000313" key="11">
    <source>
        <dbReference type="EMBL" id="RIA46084.1"/>
    </source>
</evidence>
<feature type="signal peptide" evidence="8">
    <location>
        <begin position="1"/>
        <end position="22"/>
    </location>
</feature>
<dbReference type="PROSITE" id="PS51885">
    <property type="entry name" value="NEPRILYSIN"/>
    <property type="match status" value="1"/>
</dbReference>
<dbReference type="GO" id="GO:0046872">
    <property type="term" value="F:metal ion binding"/>
    <property type="evidence" value="ECO:0007669"/>
    <property type="project" value="UniProtKB-KW"/>
</dbReference>
<evidence type="ECO:0000256" key="6">
    <source>
        <dbReference type="ARBA" id="ARBA00022833"/>
    </source>
</evidence>
<keyword evidence="4" id="KW-0479">Metal-binding</keyword>
<dbReference type="Gene3D" id="1.10.1380.10">
    <property type="entry name" value="Neutral endopeptidase , domain2"/>
    <property type="match status" value="1"/>
</dbReference>
<comment type="cofactor">
    <cofactor evidence="1">
        <name>Zn(2+)</name>
        <dbReference type="ChEBI" id="CHEBI:29105"/>
    </cofactor>
</comment>
<keyword evidence="3" id="KW-0645">Protease</keyword>
<dbReference type="Gene3D" id="3.40.390.10">
    <property type="entry name" value="Collagenase (Catalytic Domain)"/>
    <property type="match status" value="1"/>
</dbReference>
<dbReference type="PANTHER" id="PTHR11733">
    <property type="entry name" value="ZINC METALLOPROTEASE FAMILY M13 NEPRILYSIN-RELATED"/>
    <property type="match status" value="1"/>
</dbReference>
<dbReference type="SUPFAM" id="SSF55486">
    <property type="entry name" value="Metalloproteases ('zincins'), catalytic domain"/>
    <property type="match status" value="1"/>
</dbReference>
<feature type="chain" id="PRO_5017335827" evidence="8">
    <location>
        <begin position="23"/>
        <end position="691"/>
    </location>
</feature>
<sequence length="691" mass="75759">MRTSLIVTSLLATAALAGIAVAQDTPAANPLAKAAIGPVHPASADEAQLGAFGIDQGGMDTNVKPGDDFYSYVNGTWQAKTTIPADRSSYGMFHALQDLSLERTRGILEAAEQQSGTKIGDFYASFMDEAAVNAKGAEPIKPWLAEIKAVNDKNALATEMGKLSRVGVGDLFSLRVGQDDKHPDRYIVTMYQSGLGMPDRDYYLKADPKLDQTRTAYKAYLAKMLTLAGESNAEARANAVFDFEKALATAHWDNVKTRDADLNYNIWKPTDFTGQAGDFPWGSYFDAAGVAGQAEYLVGQPSAFSGEAKAFAAAPLAALKDYAMLKVLSAYASYLSKPFDEADFAFYGTVLSGTPEQQARWKRGVSAVSENMGEEIGKVYVAKYFPPEAKAAADQLVKNIIAAMGARIDKLDWMAPETKAKAHEKLAAFTPKIGYPDTWRDYSALQIKRDDLVGNIARSNAFEYQRKLNQLGGPIDRGEWFMTPMTINAYANPTMNEIVFPAAILQPPFFDPKADPAVNYGGIGAVIGHELSHHFDDQGRKYDKNGALTDWWTPQDVTRFKAFTDKLVAQYDAYEPLPGLHIKGGLTLGENIADLAGLTVSLDAYHRSLGGKPAPVIDGTTGDQRFYEGWAQVWRTKYREPALRSQLLANPHSPGEQRAATVRNLDPWYKAFDVKPGEKMYLTPEQRVRIW</sequence>
<dbReference type="PANTHER" id="PTHR11733:SF167">
    <property type="entry name" value="FI17812P1-RELATED"/>
    <property type="match status" value="1"/>
</dbReference>
<reference evidence="11 12" key="1">
    <citation type="submission" date="2018-08" db="EMBL/GenBank/DDBJ databases">
        <title>Genomic Encyclopedia of Type Strains, Phase IV (KMG-IV): sequencing the most valuable type-strain genomes for metagenomic binning, comparative biology and taxonomic classification.</title>
        <authorList>
            <person name="Goeker M."/>
        </authorList>
    </citation>
    <scope>NUCLEOTIDE SEQUENCE [LARGE SCALE GENOMIC DNA]</scope>
    <source>
        <strain evidence="11 12">DSM 25527</strain>
    </source>
</reference>
<accession>A0A397PIW6</accession>
<dbReference type="InterPro" id="IPR024079">
    <property type="entry name" value="MetalloPept_cat_dom_sf"/>
</dbReference>
<dbReference type="RefSeq" id="WP_119034410.1">
    <property type="nucleotide sequence ID" value="NZ_QXDC01000002.1"/>
</dbReference>